<dbReference type="PROSITE" id="PS50011">
    <property type="entry name" value="PROTEIN_KINASE_DOM"/>
    <property type="match status" value="1"/>
</dbReference>
<dbReference type="InterPro" id="IPR016187">
    <property type="entry name" value="CTDL_fold"/>
</dbReference>
<dbReference type="InterPro" id="IPR008271">
    <property type="entry name" value="Ser/Thr_kinase_AS"/>
</dbReference>
<dbReference type="Gene3D" id="3.30.200.20">
    <property type="entry name" value="Phosphorylase Kinase, domain 1"/>
    <property type="match status" value="1"/>
</dbReference>
<dbReference type="CDD" id="cd14014">
    <property type="entry name" value="STKc_PknB_like"/>
    <property type="match status" value="1"/>
</dbReference>
<dbReference type="InterPro" id="IPR011009">
    <property type="entry name" value="Kinase-like_dom_sf"/>
</dbReference>
<evidence type="ECO:0000313" key="9">
    <source>
        <dbReference type="Proteomes" id="UP001364472"/>
    </source>
</evidence>
<accession>A0AAW9R5C3</accession>
<dbReference type="Gene3D" id="1.10.510.10">
    <property type="entry name" value="Transferase(Phosphotransferase) domain 1"/>
    <property type="match status" value="1"/>
</dbReference>
<feature type="binding site" evidence="5">
    <location>
        <position position="57"/>
    </location>
    <ligand>
        <name>ATP</name>
        <dbReference type="ChEBI" id="CHEBI:30616"/>
    </ligand>
</feature>
<evidence type="ECO:0000256" key="2">
    <source>
        <dbReference type="ARBA" id="ARBA00022741"/>
    </source>
</evidence>
<comment type="caution">
    <text evidence="8">The sequence shown here is derived from an EMBL/GenBank/DDBJ whole genome shotgun (WGS) entry which is preliminary data.</text>
</comment>
<keyword evidence="1 8" id="KW-0808">Transferase</keyword>
<dbReference type="SUPFAM" id="SSF56436">
    <property type="entry name" value="C-type lectin-like"/>
    <property type="match status" value="1"/>
</dbReference>
<dbReference type="PROSITE" id="PS00108">
    <property type="entry name" value="PROTEIN_KINASE_ST"/>
    <property type="match status" value="1"/>
</dbReference>
<dbReference type="PANTHER" id="PTHR43289">
    <property type="entry name" value="MITOGEN-ACTIVATED PROTEIN KINASE KINASE KINASE 20-RELATED"/>
    <property type="match status" value="1"/>
</dbReference>
<keyword evidence="3 8" id="KW-0418">Kinase</keyword>
<sequence>MSSLPQQELSPSELDELLSAVLPEIPGYRVVRLLGRGGMSYVYLGIQESLDRQVAIKVISPLALNDEVSLLRFEREARTIAKLQHPSIVAIHAVGRMDGGLLYYVMPYLSHGHVGRRDLRNEQSRIIGVLRALLGALDYAHAQGIVHRDVKAENVLFDQNDRPMLTDFGIATSKRDKSRMTGAGNAIGSWGYMAPEQARGERVDARADLYSVGVLTYEMLTGTLPFHSEETVALALMHAMDPVPPLPPDKAHWYPFIERAMAKRPEGRFASAREMLLALDAIALERAAAADARALPVRARAQAWLTQAATRLKARASAPPALRTSRSESAPGSGRRWPRPVALAAGSLVLLALVLVLGVWFSGRDGSAPALPPAAAPPPSAADGGTSGAGSEVALADADDAAIRDRGAAPADAAAVDAAADDPEETLLTMPPGELALLTATEQIRRKRLTQPKGDSAIDSLLSARQLLGPDPRVAATAEQWLAAVAPYVQAALARRDDAGAVAFIGHIDRLEQGLAMGDIKGAGALRESLTTAVRTDLRDAVAHKDPAARNAARQRAARLGLPAARLEPEYSQPIVTGQLGDALRGSVATVIVRMPEGSTPGLGAMPAAVTLGEYGAYAKATGRPASQCRIRTAVITVKARSWSSPGFAQAADHPVVCVSEADAQAYAAWLGQRDGVRYRLPTQAEWRLASGAPANAACGAAGLRCQSSGTVSATAGAKNGNGVHSTLGNVREWTSDCAGCREHPTLGLGWRDAEPSRKGAQVNPEFGYDDLGFRLVREVPREAVEQR</sequence>
<dbReference type="RefSeq" id="WP_337335575.1">
    <property type="nucleotide sequence ID" value="NZ_JBBDHC010000012.1"/>
</dbReference>
<reference evidence="8 9" key="1">
    <citation type="journal article" date="2016" name="Antonie Van Leeuwenhoek">
        <title>Denitratimonas tolerans gen. nov., sp. nov., a denitrifying bacterium isolated from a bioreactor for tannery wastewater treatment.</title>
        <authorList>
            <person name="Han S.I."/>
            <person name="Kim J.O."/>
            <person name="Lee Y.R."/>
            <person name="Ekpeghere K.I."/>
            <person name="Koh S.C."/>
            <person name="Whang K.S."/>
        </authorList>
    </citation>
    <scope>NUCLEOTIDE SEQUENCE [LARGE SCALE GENOMIC DNA]</scope>
    <source>
        <strain evidence="8 9">KACC 17565</strain>
    </source>
</reference>
<feature type="region of interest" description="Disordered" evidence="6">
    <location>
        <begin position="367"/>
        <end position="391"/>
    </location>
</feature>
<keyword evidence="4 5" id="KW-0067">ATP-binding</keyword>
<dbReference type="InterPro" id="IPR042095">
    <property type="entry name" value="SUMF_sf"/>
</dbReference>
<dbReference type="Pfam" id="PF03781">
    <property type="entry name" value="FGE-sulfatase"/>
    <property type="match status" value="1"/>
</dbReference>
<dbReference type="EMBL" id="JBBDHC010000012">
    <property type="protein sequence ID" value="MEJ1249860.1"/>
    <property type="molecule type" value="Genomic_DNA"/>
</dbReference>
<dbReference type="Pfam" id="PF00069">
    <property type="entry name" value="Pkinase"/>
    <property type="match status" value="1"/>
</dbReference>
<keyword evidence="2 5" id="KW-0547">Nucleotide-binding</keyword>
<dbReference type="SMART" id="SM00220">
    <property type="entry name" value="S_TKc"/>
    <property type="match status" value="1"/>
</dbReference>
<name>A0AAW9R5C3_9GAMM</name>
<dbReference type="SUPFAM" id="SSF56112">
    <property type="entry name" value="Protein kinase-like (PK-like)"/>
    <property type="match status" value="1"/>
</dbReference>
<proteinExistence type="predicted"/>
<dbReference type="InterPro" id="IPR000719">
    <property type="entry name" value="Prot_kinase_dom"/>
</dbReference>
<feature type="compositionally biased region" description="Low complexity" evidence="6">
    <location>
        <begin position="381"/>
        <end position="391"/>
    </location>
</feature>
<evidence type="ECO:0000256" key="4">
    <source>
        <dbReference type="ARBA" id="ARBA00022840"/>
    </source>
</evidence>
<dbReference type="InterPro" id="IPR017441">
    <property type="entry name" value="Protein_kinase_ATP_BS"/>
</dbReference>
<feature type="region of interest" description="Disordered" evidence="6">
    <location>
        <begin position="315"/>
        <end position="337"/>
    </location>
</feature>
<dbReference type="AlphaFoldDB" id="A0AAW9R5C3"/>
<evidence type="ECO:0000256" key="5">
    <source>
        <dbReference type="PROSITE-ProRule" id="PRU10141"/>
    </source>
</evidence>
<dbReference type="InterPro" id="IPR005532">
    <property type="entry name" value="SUMF_dom"/>
</dbReference>
<dbReference type="PANTHER" id="PTHR43289:SF6">
    <property type="entry name" value="SERINE_THREONINE-PROTEIN KINASE NEKL-3"/>
    <property type="match status" value="1"/>
</dbReference>
<feature type="compositionally biased region" description="Pro residues" evidence="6">
    <location>
        <begin position="370"/>
        <end position="380"/>
    </location>
</feature>
<dbReference type="EC" id="2.7.11.1" evidence="8"/>
<dbReference type="Gene3D" id="3.90.1580.10">
    <property type="entry name" value="paralog of FGE (formylglycine-generating enzyme)"/>
    <property type="match status" value="1"/>
</dbReference>
<keyword evidence="9" id="KW-1185">Reference proteome</keyword>
<evidence type="ECO:0000256" key="1">
    <source>
        <dbReference type="ARBA" id="ARBA00022679"/>
    </source>
</evidence>
<dbReference type="PROSITE" id="PS00107">
    <property type="entry name" value="PROTEIN_KINASE_ATP"/>
    <property type="match status" value="1"/>
</dbReference>
<evidence type="ECO:0000256" key="6">
    <source>
        <dbReference type="SAM" id="MobiDB-lite"/>
    </source>
</evidence>
<protein>
    <submittedName>
        <fullName evidence="8">Bifunctional serine/threonine-protein kinase/formylglycine-generating enzyme family protein</fullName>
        <ecNumber evidence="8">2.7.11.1</ecNumber>
    </submittedName>
</protein>
<gene>
    <name evidence="8" type="ORF">WB794_09275</name>
</gene>
<evidence type="ECO:0000256" key="3">
    <source>
        <dbReference type="ARBA" id="ARBA00022777"/>
    </source>
</evidence>
<dbReference type="Proteomes" id="UP001364472">
    <property type="component" value="Unassembled WGS sequence"/>
</dbReference>
<evidence type="ECO:0000313" key="8">
    <source>
        <dbReference type="EMBL" id="MEJ1249860.1"/>
    </source>
</evidence>
<organism evidence="8 9">
    <name type="scientific">Denitratimonas tolerans</name>
    <dbReference type="NCBI Taxonomy" id="1338420"/>
    <lineage>
        <taxon>Bacteria</taxon>
        <taxon>Pseudomonadati</taxon>
        <taxon>Pseudomonadota</taxon>
        <taxon>Gammaproteobacteria</taxon>
        <taxon>Lysobacterales</taxon>
        <taxon>Lysobacteraceae</taxon>
        <taxon>Denitratimonas</taxon>
    </lineage>
</organism>
<dbReference type="GO" id="GO:0004674">
    <property type="term" value="F:protein serine/threonine kinase activity"/>
    <property type="evidence" value="ECO:0007669"/>
    <property type="project" value="UniProtKB-EC"/>
</dbReference>
<feature type="domain" description="Protein kinase" evidence="7">
    <location>
        <begin position="28"/>
        <end position="282"/>
    </location>
</feature>
<evidence type="ECO:0000259" key="7">
    <source>
        <dbReference type="PROSITE" id="PS50011"/>
    </source>
</evidence>
<dbReference type="GO" id="GO:0005524">
    <property type="term" value="F:ATP binding"/>
    <property type="evidence" value="ECO:0007669"/>
    <property type="project" value="UniProtKB-UniRule"/>
</dbReference>